<gene>
    <name evidence="10" type="ORF">FLP30_02880</name>
</gene>
<dbReference type="RefSeq" id="WP_149278510.1">
    <property type="nucleotide sequence ID" value="NZ_CP043506.1"/>
</dbReference>
<evidence type="ECO:0000256" key="3">
    <source>
        <dbReference type="ARBA" id="ARBA00022475"/>
    </source>
</evidence>
<feature type="domain" description="ABC transmembrane type-1" evidence="9">
    <location>
        <begin position="63"/>
        <end position="250"/>
    </location>
</feature>
<feature type="transmembrane region" description="Helical" evidence="8">
    <location>
        <begin position="231"/>
        <end position="253"/>
    </location>
</feature>
<dbReference type="InterPro" id="IPR035906">
    <property type="entry name" value="MetI-like_sf"/>
</dbReference>
<evidence type="ECO:0000313" key="11">
    <source>
        <dbReference type="Proteomes" id="UP000324536"/>
    </source>
</evidence>
<accession>A0A5C1YNM1</accession>
<dbReference type="InterPro" id="IPR000515">
    <property type="entry name" value="MetI-like"/>
</dbReference>
<feature type="transmembrane region" description="Helical" evidence="8">
    <location>
        <begin position="99"/>
        <end position="121"/>
    </location>
</feature>
<dbReference type="PANTHER" id="PTHR43357">
    <property type="entry name" value="INNER MEMBRANE ABC TRANSPORTER PERMEASE PROTEIN YDCV"/>
    <property type="match status" value="1"/>
</dbReference>
<feature type="transmembrane region" description="Helical" evidence="8">
    <location>
        <begin position="65"/>
        <end position="87"/>
    </location>
</feature>
<evidence type="ECO:0000256" key="8">
    <source>
        <dbReference type="RuleBase" id="RU363032"/>
    </source>
</evidence>
<evidence type="ECO:0000256" key="4">
    <source>
        <dbReference type="ARBA" id="ARBA00022519"/>
    </source>
</evidence>
<dbReference type="CDD" id="cd06261">
    <property type="entry name" value="TM_PBP2"/>
    <property type="match status" value="1"/>
</dbReference>
<dbReference type="OrthoDB" id="9782004at2"/>
<evidence type="ECO:0000256" key="7">
    <source>
        <dbReference type="ARBA" id="ARBA00023136"/>
    </source>
</evidence>
<proteinExistence type="inferred from homology"/>
<evidence type="ECO:0000256" key="1">
    <source>
        <dbReference type="ARBA" id="ARBA00004429"/>
    </source>
</evidence>
<evidence type="ECO:0000313" key="10">
    <source>
        <dbReference type="EMBL" id="QEO16830.1"/>
    </source>
</evidence>
<evidence type="ECO:0000256" key="6">
    <source>
        <dbReference type="ARBA" id="ARBA00022989"/>
    </source>
</evidence>
<feature type="transmembrane region" description="Helical" evidence="8">
    <location>
        <begin position="141"/>
        <end position="162"/>
    </location>
</feature>
<dbReference type="AlphaFoldDB" id="A0A5C1YNM1"/>
<dbReference type="Proteomes" id="UP000324536">
    <property type="component" value="Chromosome"/>
</dbReference>
<dbReference type="GO" id="GO:0055085">
    <property type="term" value="P:transmembrane transport"/>
    <property type="evidence" value="ECO:0007669"/>
    <property type="project" value="InterPro"/>
</dbReference>
<name>A0A5C1YNM1_9PROT</name>
<keyword evidence="2 8" id="KW-0813">Transport</keyword>
<keyword evidence="7 8" id="KW-0472">Membrane</keyword>
<feature type="transmembrane region" description="Helical" evidence="8">
    <location>
        <begin position="174"/>
        <end position="198"/>
    </location>
</feature>
<feature type="transmembrane region" description="Helical" evidence="8">
    <location>
        <begin position="12"/>
        <end position="32"/>
    </location>
</feature>
<dbReference type="KEGG" id="acek:FLP30_02880"/>
<keyword evidence="3" id="KW-1003">Cell membrane</keyword>
<dbReference type="PROSITE" id="PS50928">
    <property type="entry name" value="ABC_TM1"/>
    <property type="match status" value="1"/>
</dbReference>
<dbReference type="GO" id="GO:0005886">
    <property type="term" value="C:plasma membrane"/>
    <property type="evidence" value="ECO:0007669"/>
    <property type="project" value="UniProtKB-SubCell"/>
</dbReference>
<comment type="similarity">
    <text evidence="8">Belongs to the binding-protein-dependent transport system permease family.</text>
</comment>
<dbReference type="PANTHER" id="PTHR43357:SF4">
    <property type="entry name" value="INNER MEMBRANE ABC TRANSPORTER PERMEASE PROTEIN YDCV"/>
    <property type="match status" value="1"/>
</dbReference>
<organism evidence="10 11">
    <name type="scientific">Acetobacter vaccinii</name>
    <dbReference type="NCBI Taxonomy" id="2592655"/>
    <lineage>
        <taxon>Bacteria</taxon>
        <taxon>Pseudomonadati</taxon>
        <taxon>Pseudomonadota</taxon>
        <taxon>Alphaproteobacteria</taxon>
        <taxon>Acetobacterales</taxon>
        <taxon>Acetobacteraceae</taxon>
        <taxon>Acetobacter</taxon>
    </lineage>
</organism>
<sequence>MKKILNVCGAAYASLIVIFLLLPAFAVLPASIGRSEFIEFPPKGLTASWYWQVFSDTSWLESGLLSLRMSVLAAILTTLVAVLFGIVHVRRGDVPRWSMVLVFAPLWVPHVVLASGVFALFMPSGFVGSEYLLATANSVLALPLSVTFILASFGTIDPNLWVAAASMGARPITILRTVVLPLAALGTVMSLVLAFQSAWDETTFALFIGPVMTPVLSAKMYAYASQAITPVIAAVSSIVTGVTLVATLAFGLLRSRSVSKRG</sequence>
<keyword evidence="6 8" id="KW-1133">Transmembrane helix</keyword>
<reference evidence="10 11" key="1">
    <citation type="submission" date="2019-09" db="EMBL/GenBank/DDBJ databases">
        <title>Genome sequencing of strain KACC 21233.</title>
        <authorList>
            <person name="Heo J."/>
            <person name="Kim S.-J."/>
            <person name="Kim J.-S."/>
            <person name="Hong S.-B."/>
            <person name="Kwon S.-W."/>
        </authorList>
    </citation>
    <scope>NUCLEOTIDE SEQUENCE [LARGE SCALE GENOMIC DNA]</scope>
    <source>
        <strain evidence="10 11">KACC 21233</strain>
    </source>
</reference>
<dbReference type="SUPFAM" id="SSF161098">
    <property type="entry name" value="MetI-like"/>
    <property type="match status" value="1"/>
</dbReference>
<evidence type="ECO:0000259" key="9">
    <source>
        <dbReference type="PROSITE" id="PS50928"/>
    </source>
</evidence>
<dbReference type="EMBL" id="CP043506">
    <property type="protein sequence ID" value="QEO16830.1"/>
    <property type="molecule type" value="Genomic_DNA"/>
</dbReference>
<comment type="subcellular location">
    <subcellularLocation>
        <location evidence="1">Cell inner membrane</location>
        <topology evidence="1">Multi-pass membrane protein</topology>
    </subcellularLocation>
    <subcellularLocation>
        <location evidence="8">Cell membrane</location>
        <topology evidence="8">Multi-pass membrane protein</topology>
    </subcellularLocation>
</comment>
<dbReference type="Pfam" id="PF00528">
    <property type="entry name" value="BPD_transp_1"/>
    <property type="match status" value="1"/>
</dbReference>
<protein>
    <submittedName>
        <fullName evidence="10">ABC transporter permease subunit</fullName>
    </submittedName>
</protein>
<keyword evidence="4" id="KW-0997">Cell inner membrane</keyword>
<evidence type="ECO:0000256" key="5">
    <source>
        <dbReference type="ARBA" id="ARBA00022692"/>
    </source>
</evidence>
<keyword evidence="11" id="KW-1185">Reference proteome</keyword>
<evidence type="ECO:0000256" key="2">
    <source>
        <dbReference type="ARBA" id="ARBA00022448"/>
    </source>
</evidence>
<dbReference type="Gene3D" id="1.10.3720.10">
    <property type="entry name" value="MetI-like"/>
    <property type="match status" value="1"/>
</dbReference>
<keyword evidence="5 8" id="KW-0812">Transmembrane</keyword>